<evidence type="ECO:0000256" key="6">
    <source>
        <dbReference type="ARBA" id="ARBA00022970"/>
    </source>
</evidence>
<evidence type="ECO:0000256" key="8">
    <source>
        <dbReference type="ARBA" id="ARBA00023136"/>
    </source>
</evidence>
<protein>
    <submittedName>
        <fullName evidence="11">ABC transporter permease subunit</fullName>
    </submittedName>
</protein>
<dbReference type="EMBL" id="SSNY01000015">
    <property type="protein sequence ID" value="THF54838.1"/>
    <property type="molecule type" value="Genomic_DNA"/>
</dbReference>
<dbReference type="PANTHER" id="PTHR30614">
    <property type="entry name" value="MEMBRANE COMPONENT OF AMINO ACID ABC TRANSPORTER"/>
    <property type="match status" value="1"/>
</dbReference>
<sequence length="391" mass="41274">MKAAAVETERRAGGWNEPAFRALAIQVLVLAIVAGVVAFLGLNLVGNLEARSIRTGFGFLWQAASFEIGQSFIPYSADATFGTALLVGLLNTLVVALLGVILSTVAGTFVGIASLSRNPLVAPLATGYVELVRNVPLLLQLYVWYAVLTQMLPAAAAAPKLPFGVYLAKSGLHFPILHSGLWLVLAALFVGMVAAFAYGLLARRRADRFGGPPPLWPRALLLAGLPSLAFLFVAMTTPFDVPRPTRFGFSGGGQVSPELTALLIGLSLYNAAFIAEILRAGIMSVDRGQAEAAAALGLKRGQTMRLVVIPQALKVAVPPLANQYLNLAKNTSLAIAIGYPDLMSIGNTIINQTGQAVEVIAIMMAAYLAISLSISAFMNWYNARVALVGTQ</sequence>
<dbReference type="NCBIfam" id="TIGR01726">
    <property type="entry name" value="HEQRo_perm_3TM"/>
    <property type="match status" value="1"/>
</dbReference>
<keyword evidence="3 9" id="KW-0813">Transport</keyword>
<feature type="transmembrane region" description="Helical" evidence="9">
    <location>
        <begin position="259"/>
        <end position="278"/>
    </location>
</feature>
<feature type="transmembrane region" description="Helical" evidence="9">
    <location>
        <begin position="359"/>
        <end position="381"/>
    </location>
</feature>
<feature type="transmembrane region" description="Helical" evidence="9">
    <location>
        <begin position="137"/>
        <end position="156"/>
    </location>
</feature>
<evidence type="ECO:0000256" key="1">
    <source>
        <dbReference type="ARBA" id="ARBA00004429"/>
    </source>
</evidence>
<accession>A0ABY2Q1T1</accession>
<keyword evidence="7 9" id="KW-1133">Transmembrane helix</keyword>
<evidence type="ECO:0000256" key="3">
    <source>
        <dbReference type="ARBA" id="ARBA00022448"/>
    </source>
</evidence>
<name>A0ABY2Q1T1_9HYPH</name>
<dbReference type="InterPro" id="IPR010065">
    <property type="entry name" value="AA_ABC_transptr_permease_3TM"/>
</dbReference>
<dbReference type="InterPro" id="IPR000515">
    <property type="entry name" value="MetI-like"/>
</dbReference>
<comment type="caution">
    <text evidence="11">The sequence shown here is derived from an EMBL/GenBank/DDBJ whole genome shotgun (WGS) entry which is preliminary data.</text>
</comment>
<feature type="transmembrane region" description="Helical" evidence="9">
    <location>
        <begin position="176"/>
        <end position="198"/>
    </location>
</feature>
<dbReference type="InterPro" id="IPR043429">
    <property type="entry name" value="ArtM/GltK/GlnP/TcyL/YhdX-like"/>
</dbReference>
<evidence type="ECO:0000259" key="10">
    <source>
        <dbReference type="PROSITE" id="PS50928"/>
    </source>
</evidence>
<feature type="transmembrane region" description="Helical" evidence="9">
    <location>
        <begin position="219"/>
        <end position="239"/>
    </location>
</feature>
<keyword evidence="4" id="KW-1003">Cell membrane</keyword>
<dbReference type="Proteomes" id="UP000306441">
    <property type="component" value="Unassembled WGS sequence"/>
</dbReference>
<evidence type="ECO:0000256" key="9">
    <source>
        <dbReference type="RuleBase" id="RU363032"/>
    </source>
</evidence>
<dbReference type="CDD" id="cd06261">
    <property type="entry name" value="TM_PBP2"/>
    <property type="match status" value="1"/>
</dbReference>
<dbReference type="PANTHER" id="PTHR30614:SF37">
    <property type="entry name" value="AMINO-ACID ABC TRANSPORTER PERMEASE PROTEIN YHDX-RELATED"/>
    <property type="match status" value="1"/>
</dbReference>
<dbReference type="InterPro" id="IPR035906">
    <property type="entry name" value="MetI-like_sf"/>
</dbReference>
<reference evidence="11 12" key="1">
    <citation type="submission" date="2019-04" db="EMBL/GenBank/DDBJ databases">
        <title>Mesorhizobium composti sp. nov., isolated from compost.</title>
        <authorList>
            <person name="Lin S.-Y."/>
            <person name="Hameed A."/>
            <person name="Hsieh Y.-T."/>
            <person name="Young C.-C."/>
        </authorList>
    </citation>
    <scope>NUCLEOTIDE SEQUENCE [LARGE SCALE GENOMIC DNA]</scope>
    <source>
        <strain evidence="11 12">CC-YTH430</strain>
    </source>
</reference>
<keyword evidence="12" id="KW-1185">Reference proteome</keyword>
<dbReference type="RefSeq" id="WP_136360032.1">
    <property type="nucleotide sequence ID" value="NZ_SSNY01000015.1"/>
</dbReference>
<evidence type="ECO:0000256" key="4">
    <source>
        <dbReference type="ARBA" id="ARBA00022475"/>
    </source>
</evidence>
<evidence type="ECO:0000256" key="5">
    <source>
        <dbReference type="ARBA" id="ARBA00022692"/>
    </source>
</evidence>
<dbReference type="Pfam" id="PF00528">
    <property type="entry name" value="BPD_transp_1"/>
    <property type="match status" value="1"/>
</dbReference>
<keyword evidence="6" id="KW-0029">Amino-acid transport</keyword>
<keyword evidence="8 9" id="KW-0472">Membrane</keyword>
<dbReference type="SUPFAM" id="SSF161098">
    <property type="entry name" value="MetI-like"/>
    <property type="match status" value="2"/>
</dbReference>
<proteinExistence type="inferred from homology"/>
<organism evidence="11 12">
    <name type="scientific">Ollibium composti</name>
    <dbReference type="NCBI Taxonomy" id="2675109"/>
    <lineage>
        <taxon>Bacteria</taxon>
        <taxon>Pseudomonadati</taxon>
        <taxon>Pseudomonadota</taxon>
        <taxon>Alphaproteobacteria</taxon>
        <taxon>Hyphomicrobiales</taxon>
        <taxon>Phyllobacteriaceae</taxon>
        <taxon>Ollibium</taxon>
    </lineage>
</organism>
<keyword evidence="5 9" id="KW-0812">Transmembrane</keyword>
<comment type="similarity">
    <text evidence="2">Belongs to the binding-protein-dependent transport system permease family. HisMQ subfamily.</text>
</comment>
<evidence type="ECO:0000313" key="11">
    <source>
        <dbReference type="EMBL" id="THF54838.1"/>
    </source>
</evidence>
<evidence type="ECO:0000256" key="7">
    <source>
        <dbReference type="ARBA" id="ARBA00022989"/>
    </source>
</evidence>
<dbReference type="PROSITE" id="PS50928">
    <property type="entry name" value="ABC_TM1"/>
    <property type="match status" value="1"/>
</dbReference>
<evidence type="ECO:0000313" key="12">
    <source>
        <dbReference type="Proteomes" id="UP000306441"/>
    </source>
</evidence>
<feature type="transmembrane region" description="Helical" evidence="9">
    <location>
        <begin position="23"/>
        <end position="45"/>
    </location>
</feature>
<gene>
    <name evidence="11" type="ORF">E6C48_20415</name>
</gene>
<dbReference type="Gene3D" id="1.10.3720.10">
    <property type="entry name" value="MetI-like"/>
    <property type="match status" value="2"/>
</dbReference>
<comment type="subcellular location">
    <subcellularLocation>
        <location evidence="1">Cell inner membrane</location>
        <topology evidence="1">Multi-pass membrane protein</topology>
    </subcellularLocation>
    <subcellularLocation>
        <location evidence="9">Cell membrane</location>
        <topology evidence="9">Multi-pass membrane protein</topology>
    </subcellularLocation>
</comment>
<feature type="transmembrane region" description="Helical" evidence="9">
    <location>
        <begin position="89"/>
        <end position="116"/>
    </location>
</feature>
<feature type="domain" description="ABC transmembrane type-1" evidence="10">
    <location>
        <begin position="89"/>
        <end position="378"/>
    </location>
</feature>
<evidence type="ECO:0000256" key="2">
    <source>
        <dbReference type="ARBA" id="ARBA00010072"/>
    </source>
</evidence>